<dbReference type="Proteomes" id="UP000192247">
    <property type="component" value="Unassembled WGS sequence"/>
</dbReference>
<evidence type="ECO:0000313" key="1">
    <source>
        <dbReference type="EMBL" id="OQR66954.1"/>
    </source>
</evidence>
<evidence type="ECO:0000313" key="2">
    <source>
        <dbReference type="Proteomes" id="UP000192247"/>
    </source>
</evidence>
<sequence>TGPRLDQNWTKT</sequence>
<comment type="caution">
    <text evidence="1">The sequence shown here is derived from an EMBL/GenBank/DDBJ whole genome shotgun (WGS) entry which is preliminary data.</text>
</comment>
<proteinExistence type="predicted"/>
<dbReference type="EMBL" id="MNPL01030477">
    <property type="protein sequence ID" value="OQR66954.1"/>
    <property type="molecule type" value="Genomic_DNA"/>
</dbReference>
<gene>
    <name evidence="1" type="ORF">BIW11_04880</name>
</gene>
<accession>A0A1V9X0A0</accession>
<protein>
    <submittedName>
        <fullName evidence="1">Uncharacterized protein</fullName>
    </submittedName>
</protein>
<name>A0A1V9X0A0_9ACAR</name>
<reference evidence="1 2" key="1">
    <citation type="journal article" date="2017" name="Gigascience">
        <title>Draft genome of the honey bee ectoparasitic mite, Tropilaelaps mercedesae, is shaped by the parasitic life history.</title>
        <authorList>
            <person name="Dong X."/>
            <person name="Armstrong S.D."/>
            <person name="Xia D."/>
            <person name="Makepeace B.L."/>
            <person name="Darby A.C."/>
            <person name="Kadowaki T."/>
        </authorList>
    </citation>
    <scope>NUCLEOTIDE SEQUENCE [LARGE SCALE GENOMIC DNA]</scope>
    <source>
        <strain evidence="1">Wuxi-XJTLU</strain>
    </source>
</reference>
<feature type="non-terminal residue" evidence="1">
    <location>
        <position position="1"/>
    </location>
</feature>
<keyword evidence="2" id="KW-1185">Reference proteome</keyword>
<organism evidence="1 2">
    <name type="scientific">Tropilaelaps mercedesae</name>
    <dbReference type="NCBI Taxonomy" id="418985"/>
    <lineage>
        <taxon>Eukaryota</taxon>
        <taxon>Metazoa</taxon>
        <taxon>Ecdysozoa</taxon>
        <taxon>Arthropoda</taxon>
        <taxon>Chelicerata</taxon>
        <taxon>Arachnida</taxon>
        <taxon>Acari</taxon>
        <taxon>Parasitiformes</taxon>
        <taxon>Mesostigmata</taxon>
        <taxon>Gamasina</taxon>
        <taxon>Dermanyssoidea</taxon>
        <taxon>Laelapidae</taxon>
        <taxon>Tropilaelaps</taxon>
    </lineage>
</organism>
<dbReference type="InParanoid" id="A0A1V9X0A0"/>
<feature type="non-terminal residue" evidence="1">
    <location>
        <position position="12"/>
    </location>
</feature>